<dbReference type="GeneID" id="18248059"/>
<keyword evidence="4" id="KW-1185">Reference proteome</keyword>
<evidence type="ECO:0000313" key="3">
    <source>
        <dbReference type="EMBL" id="EGV62899.1"/>
    </source>
</evidence>
<proteinExistence type="predicted"/>
<keyword evidence="2" id="KW-1133">Transmembrane helix</keyword>
<evidence type="ECO:0000256" key="2">
    <source>
        <dbReference type="SAM" id="Phobius"/>
    </source>
</evidence>
<dbReference type="HOGENOM" id="CLU_017366_3_0_1"/>
<accession>G3B8P8</accession>
<keyword evidence="2" id="KW-0812">Transmembrane</keyword>
<feature type="region of interest" description="Disordered" evidence="1">
    <location>
        <begin position="268"/>
        <end position="291"/>
    </location>
</feature>
<keyword evidence="2" id="KW-0472">Membrane</keyword>
<dbReference type="KEGG" id="cten:18248059"/>
<name>G3B8P8_CANTC</name>
<protein>
    <submittedName>
        <fullName evidence="3">Uncharacterized protein</fullName>
    </submittedName>
</protein>
<dbReference type="InterPro" id="IPR038921">
    <property type="entry name" value="YOR389W-like"/>
</dbReference>
<dbReference type="EMBL" id="GL996527">
    <property type="protein sequence ID" value="EGV62899.1"/>
    <property type="molecule type" value="Genomic_DNA"/>
</dbReference>
<dbReference type="AlphaFoldDB" id="G3B8P8"/>
<organism evidence="4">
    <name type="scientific">Candida tenuis (strain ATCC 10573 / BCRC 21748 / CBS 615 / JCM 9827 / NBRC 10315 / NRRL Y-1498 / VKM Y-70)</name>
    <name type="common">Yeast</name>
    <name type="synonym">Yamadazyma tenuis</name>
    <dbReference type="NCBI Taxonomy" id="590646"/>
    <lineage>
        <taxon>Eukaryota</taxon>
        <taxon>Fungi</taxon>
        <taxon>Dikarya</taxon>
        <taxon>Ascomycota</taxon>
        <taxon>Saccharomycotina</taxon>
        <taxon>Pichiomycetes</taxon>
        <taxon>Debaryomycetaceae</taxon>
        <taxon>Yamadazyma</taxon>
    </lineage>
</organism>
<dbReference type="PANTHER" id="PTHR35204:SF1">
    <property type="entry name" value="ENTEROTOXIN"/>
    <property type="match status" value="1"/>
</dbReference>
<evidence type="ECO:0000256" key="1">
    <source>
        <dbReference type="SAM" id="MobiDB-lite"/>
    </source>
</evidence>
<dbReference type="OrthoDB" id="10261782at2759"/>
<feature type="transmembrane region" description="Helical" evidence="2">
    <location>
        <begin position="9"/>
        <end position="26"/>
    </location>
</feature>
<dbReference type="eggNOG" id="ENOG502QRJE">
    <property type="taxonomic scope" value="Eukaryota"/>
</dbReference>
<evidence type="ECO:0000313" key="4">
    <source>
        <dbReference type="Proteomes" id="UP000000707"/>
    </source>
</evidence>
<gene>
    <name evidence="3" type="ORF">CANTEDRAFT_115864</name>
</gene>
<reference evidence="3 4" key="1">
    <citation type="journal article" date="2011" name="Proc. Natl. Acad. Sci. U.S.A.">
        <title>Comparative genomics of xylose-fermenting fungi for enhanced biofuel production.</title>
        <authorList>
            <person name="Wohlbach D.J."/>
            <person name="Kuo A."/>
            <person name="Sato T.K."/>
            <person name="Potts K.M."/>
            <person name="Salamov A.A."/>
            <person name="LaButti K.M."/>
            <person name="Sun H."/>
            <person name="Clum A."/>
            <person name="Pangilinan J.L."/>
            <person name="Lindquist E.A."/>
            <person name="Lucas S."/>
            <person name="Lapidus A."/>
            <person name="Jin M."/>
            <person name="Gunawan C."/>
            <person name="Balan V."/>
            <person name="Dale B.E."/>
            <person name="Jeffries T.W."/>
            <person name="Zinkel R."/>
            <person name="Barry K.W."/>
            <person name="Grigoriev I.V."/>
            <person name="Gasch A.P."/>
        </authorList>
    </citation>
    <scope>NUCLEOTIDE SEQUENCE [LARGE SCALE GENOMIC DNA]</scope>
    <source>
        <strain evidence="3">ATCC 10573</strain>
        <strain evidence="4">ATCC 10573 / BCRC 21748 / CBS 615 / JCM 9827 / NBRC 10315 / NRRL Y-1498 / VKM Y-70</strain>
    </source>
</reference>
<dbReference type="EMBL" id="GL996527">
    <property type="protein sequence ID" value="EGV62900.1"/>
    <property type="molecule type" value="Genomic_DNA"/>
</dbReference>
<dbReference type="RefSeq" id="XP_006689070.1">
    <property type="nucleotide sequence ID" value="XM_006689007.1"/>
</dbReference>
<feature type="compositionally biased region" description="Basic and acidic residues" evidence="1">
    <location>
        <begin position="273"/>
        <end position="284"/>
    </location>
</feature>
<dbReference type="Proteomes" id="UP000000707">
    <property type="component" value="Unassembled WGS sequence"/>
</dbReference>
<dbReference type="PANTHER" id="PTHR35204">
    <property type="entry name" value="YALI0A21131P"/>
    <property type="match status" value="1"/>
</dbReference>
<sequence length="611" mass="70192">MKLSVFHKYITVVLLVINVAFVYKYLHESPLSIPNVFKSTSLSEKFEASLPQNSDPYTIYNRLPIDLANASAVFNTVEGALKQKDANTHPVGISFIPAYIPPNTRLYHSRSDGNVPHSFEWVAFDYEFSYAFAGFQRSTNSSGVIEHNWRGREHTLFTFKNTKSLDKLIFLDGASAAKSGSEMDQQMILSNQTNTTEYVDERVAADKICKWGEKFGLQGIVRLEVGYEMILCDFHKDIELVSNVTLGVVNDLIGFPPDEHKYVHQHPYKPHRKAGDHPHPKGSSDPKGPPGGEFYKYYDYGKRGDEVDDIPDYESLSYNRSLLLSHLRLETGFEWGQAGNTHDFGEDRILLDFSNMVTPINKTYIDPNAYRRNISYISQDLKDDIIHSFEQIYKEPTVPFYKTNWQSITGAITQKFGPMLVNLNSSLYHENLKEVSDRIQLLTFNFVRRYTNDATHGSATQREAAIKISIDDYVFHTFHLRNTDFLIYASIYKVQSEIVNFIFDIFDFSKDLAHDIYIKGEYTSHDEELKRIQKRLSDMLELFNWSISYQCSQTCAFDETCYTPTWGPGPFGWGIQGNTDFFDYDGKTYSIKHEMSCIKYTDAQKDIAPLN</sequence>